<dbReference type="eggNOG" id="KOG3611">
    <property type="taxonomic scope" value="Eukaryota"/>
</dbReference>
<dbReference type="PROSITE" id="PS50092">
    <property type="entry name" value="TSP1"/>
    <property type="match status" value="2"/>
</dbReference>
<dbReference type="FunFam" id="2.20.100.10:FF:000007">
    <property type="entry name" value="Thrombospondin 1"/>
    <property type="match status" value="2"/>
</dbReference>
<dbReference type="SUPFAM" id="SSF82895">
    <property type="entry name" value="TSP-1 type 1 repeat"/>
    <property type="match status" value="2"/>
</dbReference>
<evidence type="ECO:0000256" key="6">
    <source>
        <dbReference type="ARBA" id="ARBA00022737"/>
    </source>
</evidence>
<dbReference type="GO" id="GO:0016020">
    <property type="term" value="C:membrane"/>
    <property type="evidence" value="ECO:0007669"/>
    <property type="project" value="UniProtKB-SubCell"/>
</dbReference>
<evidence type="ECO:0000256" key="4">
    <source>
        <dbReference type="ARBA" id="ARBA00022692"/>
    </source>
</evidence>
<evidence type="ECO:0000256" key="5">
    <source>
        <dbReference type="ARBA" id="ARBA00022729"/>
    </source>
</evidence>
<dbReference type="Proteomes" id="UP000001593">
    <property type="component" value="Unassembled WGS sequence"/>
</dbReference>
<organism evidence="10 11">
    <name type="scientific">Nematostella vectensis</name>
    <name type="common">Starlet sea anemone</name>
    <dbReference type="NCBI Taxonomy" id="45351"/>
    <lineage>
        <taxon>Eukaryota</taxon>
        <taxon>Metazoa</taxon>
        <taxon>Cnidaria</taxon>
        <taxon>Anthozoa</taxon>
        <taxon>Hexacorallia</taxon>
        <taxon>Actiniaria</taxon>
        <taxon>Edwardsiidae</taxon>
        <taxon>Nematostella</taxon>
    </lineage>
</organism>
<dbReference type="STRING" id="45351.A7SPR4"/>
<dbReference type="EMBL" id="DS469736">
    <property type="protein sequence ID" value="EDO34313.1"/>
    <property type="molecule type" value="Genomic_DNA"/>
</dbReference>
<keyword evidence="9" id="KW-1015">Disulfide bond</keyword>
<dbReference type="PRINTS" id="PR01705">
    <property type="entry name" value="TSP1REPEAT"/>
</dbReference>
<accession>A7SPR4</accession>
<feature type="non-terminal residue" evidence="10">
    <location>
        <position position="1"/>
    </location>
</feature>
<evidence type="ECO:0000313" key="11">
    <source>
        <dbReference type="Proteomes" id="UP000001593"/>
    </source>
</evidence>
<feature type="non-terminal residue" evidence="10">
    <location>
        <position position="112"/>
    </location>
</feature>
<keyword evidence="6" id="KW-0677">Repeat</keyword>
<dbReference type="SMART" id="SM00209">
    <property type="entry name" value="TSP1"/>
    <property type="match status" value="2"/>
</dbReference>
<keyword evidence="11" id="KW-1185">Reference proteome</keyword>
<dbReference type="AlphaFoldDB" id="A7SPR4"/>
<name>A7SPR4_NEMVE</name>
<dbReference type="OrthoDB" id="446173at2759"/>
<dbReference type="KEGG" id="nve:5505638"/>
<evidence type="ECO:0000256" key="3">
    <source>
        <dbReference type="ARBA" id="ARBA00022525"/>
    </source>
</evidence>
<evidence type="ECO:0000256" key="1">
    <source>
        <dbReference type="ARBA" id="ARBA00004167"/>
    </source>
</evidence>
<keyword evidence="3" id="KW-0964">Secreted</keyword>
<dbReference type="PANTHER" id="PTHR22906:SF43">
    <property type="entry name" value="PROPERDIN"/>
    <property type="match status" value="1"/>
</dbReference>
<evidence type="ECO:0000256" key="7">
    <source>
        <dbReference type="ARBA" id="ARBA00022989"/>
    </source>
</evidence>
<keyword evidence="4" id="KW-0812">Transmembrane</keyword>
<dbReference type="InterPro" id="IPR000884">
    <property type="entry name" value="TSP1_rpt"/>
</dbReference>
<evidence type="ECO:0000313" key="10">
    <source>
        <dbReference type="EMBL" id="EDO34313.1"/>
    </source>
</evidence>
<gene>
    <name evidence="10" type="ORF">NEMVEDRAFT_v1g126293</name>
</gene>
<dbReference type="InParanoid" id="A7SPR4"/>
<dbReference type="HOGENOM" id="CLU_047129_1_0_1"/>
<reference evidence="10 11" key="1">
    <citation type="journal article" date="2007" name="Science">
        <title>Sea anemone genome reveals ancestral eumetazoan gene repertoire and genomic organization.</title>
        <authorList>
            <person name="Putnam N.H."/>
            <person name="Srivastava M."/>
            <person name="Hellsten U."/>
            <person name="Dirks B."/>
            <person name="Chapman J."/>
            <person name="Salamov A."/>
            <person name="Terry A."/>
            <person name="Shapiro H."/>
            <person name="Lindquist E."/>
            <person name="Kapitonov V.V."/>
            <person name="Jurka J."/>
            <person name="Genikhovich G."/>
            <person name="Grigoriev I.V."/>
            <person name="Lucas S.M."/>
            <person name="Steele R.E."/>
            <person name="Finnerty J.R."/>
            <person name="Technau U."/>
            <person name="Martindale M.Q."/>
            <person name="Rokhsar D.S."/>
        </authorList>
    </citation>
    <scope>NUCLEOTIDE SEQUENCE [LARGE SCALE GENOMIC DNA]</scope>
    <source>
        <strain evidence="11">CH2 X CH6</strain>
    </source>
</reference>
<dbReference type="PhylomeDB" id="A7SPR4"/>
<dbReference type="InterPro" id="IPR036383">
    <property type="entry name" value="TSP1_rpt_sf"/>
</dbReference>
<dbReference type="PANTHER" id="PTHR22906">
    <property type="entry name" value="PROPERDIN"/>
    <property type="match status" value="1"/>
</dbReference>
<protein>
    <submittedName>
        <fullName evidence="10">Uncharacterized protein</fullName>
    </submittedName>
</protein>
<comment type="subcellular location">
    <subcellularLocation>
        <location evidence="1">Membrane</location>
        <topology evidence="1">Single-pass membrane protein</topology>
    </subcellularLocation>
    <subcellularLocation>
        <location evidence="2">Secreted</location>
    </subcellularLocation>
</comment>
<sequence length="112" mass="12644">NGGWSKWCSWHACSKTCGYGVRSRYRTCTSPRPANGGRSCRGPSKQTARCKVRNCPRHGGWARWSGWRKCSKTCGGGIQYRYRTCTRPRPAYGGRYCHGSSNESRKCNTRPC</sequence>
<proteinExistence type="predicted"/>
<evidence type="ECO:0000256" key="2">
    <source>
        <dbReference type="ARBA" id="ARBA00004613"/>
    </source>
</evidence>
<keyword evidence="8" id="KW-0472">Membrane</keyword>
<keyword evidence="7" id="KW-1133">Transmembrane helix</keyword>
<dbReference type="InterPro" id="IPR052065">
    <property type="entry name" value="Compl_asym_regulator"/>
</dbReference>
<evidence type="ECO:0000256" key="9">
    <source>
        <dbReference type="ARBA" id="ARBA00023157"/>
    </source>
</evidence>
<dbReference type="Pfam" id="PF00090">
    <property type="entry name" value="TSP_1"/>
    <property type="match status" value="2"/>
</dbReference>
<dbReference type="OMA" id="RDIRECW"/>
<dbReference type="Gene3D" id="2.20.100.10">
    <property type="entry name" value="Thrombospondin type-1 (TSP1) repeat"/>
    <property type="match status" value="2"/>
</dbReference>
<evidence type="ECO:0000256" key="8">
    <source>
        <dbReference type="ARBA" id="ARBA00023136"/>
    </source>
</evidence>
<keyword evidence="5" id="KW-0732">Signal</keyword>